<evidence type="ECO:0000313" key="3">
    <source>
        <dbReference type="Proteomes" id="UP001549691"/>
    </source>
</evidence>
<organism evidence="2 3">
    <name type="scientific">Uliginosibacterium flavum</name>
    <dbReference type="NCBI Taxonomy" id="1396831"/>
    <lineage>
        <taxon>Bacteria</taxon>
        <taxon>Pseudomonadati</taxon>
        <taxon>Pseudomonadota</taxon>
        <taxon>Betaproteobacteria</taxon>
        <taxon>Rhodocyclales</taxon>
        <taxon>Zoogloeaceae</taxon>
        <taxon>Uliginosibacterium</taxon>
    </lineage>
</organism>
<evidence type="ECO:0000256" key="1">
    <source>
        <dbReference type="ARBA" id="ARBA00044755"/>
    </source>
</evidence>
<comment type="similarity">
    <text evidence="1">Belongs to the bactofilin family.</text>
</comment>
<dbReference type="InterPro" id="IPR007607">
    <property type="entry name" value="BacA/B"/>
</dbReference>
<accession>A0ABV2TIK9</accession>
<comment type="caution">
    <text evidence="2">The sequence shown here is derived from an EMBL/GenBank/DDBJ whole genome shotgun (WGS) entry which is preliminary data.</text>
</comment>
<reference evidence="2 3" key="1">
    <citation type="submission" date="2024-07" db="EMBL/GenBank/DDBJ databases">
        <title>Uliginosibacterium flavum JJ3220;KACC:17644.</title>
        <authorList>
            <person name="Kim M.K."/>
        </authorList>
    </citation>
    <scope>NUCLEOTIDE SEQUENCE [LARGE SCALE GENOMIC DNA]</scope>
    <source>
        <strain evidence="2 3">KACC:17644</strain>
    </source>
</reference>
<dbReference type="Proteomes" id="UP001549691">
    <property type="component" value="Unassembled WGS sequence"/>
</dbReference>
<gene>
    <name evidence="2" type="ORF">ABXR19_06085</name>
</gene>
<sequence>MFGKKKDTQIELTKLSSLIASNMELSGDVHFLDGLRVDGHIKGNVLSKPGTKSLLVLSDQGSISGNVSAYDAVINGEIVGDLEVAHFLELQGNARVTGNISYHQLRMDCGASVDGKLTRLGEISEHSNVVELTATAGSK</sequence>
<dbReference type="EMBL" id="JBEWZI010000005">
    <property type="protein sequence ID" value="MET7013749.1"/>
    <property type="molecule type" value="Genomic_DNA"/>
</dbReference>
<dbReference type="PANTHER" id="PTHR35024">
    <property type="entry name" value="HYPOTHETICAL CYTOSOLIC PROTEIN"/>
    <property type="match status" value="1"/>
</dbReference>
<dbReference type="PANTHER" id="PTHR35024:SF4">
    <property type="entry name" value="POLYMER-FORMING CYTOSKELETAL PROTEIN"/>
    <property type="match status" value="1"/>
</dbReference>
<dbReference type="Pfam" id="PF04519">
    <property type="entry name" value="Bactofilin"/>
    <property type="match status" value="1"/>
</dbReference>
<name>A0ABV2TIK9_9RHOO</name>
<evidence type="ECO:0000313" key="2">
    <source>
        <dbReference type="EMBL" id="MET7013749.1"/>
    </source>
</evidence>
<proteinExistence type="inferred from homology"/>
<keyword evidence="3" id="KW-1185">Reference proteome</keyword>
<protein>
    <submittedName>
        <fullName evidence="2">Polymer-forming cytoskeletal protein</fullName>
    </submittedName>
</protein>
<dbReference type="RefSeq" id="WP_354600212.1">
    <property type="nucleotide sequence ID" value="NZ_JBEWZI010000005.1"/>
</dbReference>